<reference evidence="1 2" key="1">
    <citation type="journal article" date="2022" name="bioRxiv">
        <title>The genome of the oomycete Peronosclerospora sorghi, a cosmopolitan pathogen of maize and sorghum, is inflated with dispersed pseudogenes.</title>
        <authorList>
            <person name="Fletcher K."/>
            <person name="Martin F."/>
            <person name="Isakeit T."/>
            <person name="Cavanaugh K."/>
            <person name="Magill C."/>
            <person name="Michelmore R."/>
        </authorList>
    </citation>
    <scope>NUCLEOTIDE SEQUENCE [LARGE SCALE GENOMIC DNA]</scope>
    <source>
        <strain evidence="1">P6</strain>
    </source>
</reference>
<evidence type="ECO:0000313" key="2">
    <source>
        <dbReference type="Proteomes" id="UP001163321"/>
    </source>
</evidence>
<protein>
    <submittedName>
        <fullName evidence="1">Uncharacterized protein</fullName>
    </submittedName>
</protein>
<accession>A0ACC0WAI6</accession>
<organism evidence="1 2">
    <name type="scientific">Peronosclerospora sorghi</name>
    <dbReference type="NCBI Taxonomy" id="230839"/>
    <lineage>
        <taxon>Eukaryota</taxon>
        <taxon>Sar</taxon>
        <taxon>Stramenopiles</taxon>
        <taxon>Oomycota</taxon>
        <taxon>Peronosporomycetes</taxon>
        <taxon>Peronosporales</taxon>
        <taxon>Peronosporaceae</taxon>
        <taxon>Peronosclerospora</taxon>
    </lineage>
</organism>
<name>A0ACC0WAI6_9STRA</name>
<keyword evidence="2" id="KW-1185">Reference proteome</keyword>
<sequence length="142" mass="15418">MVAEVQLRLCAHLHRLDFNSRTWVGVDQPKDGVQSSISCCKRYDTEAIQGKLLEIASAAVVERLPVPFGIGAVLNATFNREWTLMTEHLGDVKVISGLSNAETVYVAVAHVAGNILSLLDDDLGTGRSSNSLVMHADRILSM</sequence>
<gene>
    <name evidence="1" type="ORF">PsorP6_008640</name>
</gene>
<proteinExistence type="predicted"/>
<dbReference type="Proteomes" id="UP001163321">
    <property type="component" value="Chromosome 3"/>
</dbReference>
<comment type="caution">
    <text evidence="1">The sequence shown here is derived from an EMBL/GenBank/DDBJ whole genome shotgun (WGS) entry which is preliminary data.</text>
</comment>
<dbReference type="EMBL" id="CM047582">
    <property type="protein sequence ID" value="KAI9915118.1"/>
    <property type="molecule type" value="Genomic_DNA"/>
</dbReference>
<evidence type="ECO:0000313" key="1">
    <source>
        <dbReference type="EMBL" id="KAI9915118.1"/>
    </source>
</evidence>